<evidence type="ECO:0000256" key="7">
    <source>
        <dbReference type="PROSITE-ProRule" id="PRU00637"/>
    </source>
</evidence>
<dbReference type="Proteomes" id="UP000694427">
    <property type="component" value="Unplaced"/>
</dbReference>
<dbReference type="PROSITE" id="PS51306">
    <property type="entry name" value="ASD1"/>
    <property type="match status" value="1"/>
</dbReference>
<dbReference type="InterPro" id="IPR027685">
    <property type="entry name" value="Shroom_fam"/>
</dbReference>
<protein>
    <submittedName>
        <fullName evidence="11">Shroom family member 1</fullName>
    </submittedName>
</protein>
<dbReference type="Ensembl" id="ENSCCRT00010090928.1">
    <property type="protein sequence ID" value="ENSCCRP00010081962.1"/>
    <property type="gene ID" value="ENSCCRG00010035830.1"/>
</dbReference>
<reference evidence="11" key="2">
    <citation type="submission" date="2025-09" db="UniProtKB">
        <authorList>
            <consortium name="Ensembl"/>
        </authorList>
    </citation>
    <scope>IDENTIFICATION</scope>
</reference>
<feature type="region of interest" description="Disordered" evidence="8">
    <location>
        <begin position="535"/>
        <end position="635"/>
    </location>
</feature>
<organism evidence="11 12">
    <name type="scientific">Cyprinus carpio</name>
    <name type="common">Common carp</name>
    <dbReference type="NCBI Taxonomy" id="7962"/>
    <lineage>
        <taxon>Eukaryota</taxon>
        <taxon>Metazoa</taxon>
        <taxon>Chordata</taxon>
        <taxon>Craniata</taxon>
        <taxon>Vertebrata</taxon>
        <taxon>Euteleostomi</taxon>
        <taxon>Actinopterygii</taxon>
        <taxon>Neopterygii</taxon>
        <taxon>Teleostei</taxon>
        <taxon>Ostariophysi</taxon>
        <taxon>Cypriniformes</taxon>
        <taxon>Cyprinidae</taxon>
        <taxon>Cyprininae</taxon>
        <taxon>Cyprinus</taxon>
    </lineage>
</organism>
<accession>A0A8C1MZU6</accession>
<keyword evidence="6" id="KW-0206">Cytoskeleton</keyword>
<feature type="compositionally biased region" description="Pro residues" evidence="8">
    <location>
        <begin position="126"/>
        <end position="138"/>
    </location>
</feature>
<evidence type="ECO:0000256" key="1">
    <source>
        <dbReference type="ARBA" id="ARBA00004245"/>
    </source>
</evidence>
<dbReference type="GO" id="GO:0051015">
    <property type="term" value="F:actin filament binding"/>
    <property type="evidence" value="ECO:0007669"/>
    <property type="project" value="InterPro"/>
</dbReference>
<evidence type="ECO:0000256" key="3">
    <source>
        <dbReference type="ARBA" id="ARBA00022490"/>
    </source>
</evidence>
<keyword evidence="4" id="KW-0493">Microtubule</keyword>
<dbReference type="Pfam" id="PF08688">
    <property type="entry name" value="ASD1"/>
    <property type="match status" value="1"/>
</dbReference>
<sequence>MDSYHFHFERMSNLDLHPLSLPVSRLSPAKSSSSIDQYNHHHSKGDSAYSSFSGGSTVPDYPSPFLLDELQSQNLHCKGKYSPSFLNSDSKSMDHLYRSMETVAQEHHWSSGGFSDIEDPPVHTHPLPPPPPPPPPPARLNSFVTTRNLENSRARQSPEGQLADLSTSQQTSNSEVCGVRAEPVYGRTFSQLKDHFMQDHEDKMLDPPKSTGILNRFPQQTCQPEHLQQSRSSQSETQRKRSHSAYGGPVSEHQCFVSSCNMPQNMISGSIQHKGQFYFVTGVFKSSEPSVVQGVGDGASVETPSEWSYKAQRRRQSCPDGPSGRLFFQEEHKFSIQNEVVEHPNDKALHSSFKSEQTSEGVEDQRVMSRETGRHHSTSHPIFFCGPEDNSVGTTMNPAQIKQDHTSHPKKEEPMTRALRQPQLDIPSDKISKEATPLLYHLTGANRVSYTDKLKNNNDCGKEVKNPDCVKDKQKSGNDEQASPSSEYRQSEMSKDKQPKEFYYQCGTLDDSYKKYYKEKLKDAQSKVLRETSFKRRDLQLSQPHRIKQQTDKKLSVEPSGPSLQDKLPNLETTPVPQLHNPQEYSKDPSLEIEKAIGKKTEKPQNIAQPQVPRVGSRKRLTADQKKLSHSEPEKLHQLADGPAHMTCHSLGNEAEGLFSEGDHSLVAARWKMFETRGRAMSASNFSRSSMKHLQHKALVAYMERKTGQKVAEPQRPVPQVPSHRDSTAESSRHNSGLSDSKKLDRPLSAGQILDSVSSSVKYSQFITAKHSRQSSWREESSTAGKSASVESLLDQPEQPKFFRTRSTSTPHAFQVRKHPDEFSAIHNKAILSVQRKIEEDTVVHHSRTASVPDERHVQVRASRGKSMEELGVSRVTRPEVLSKSSEQLDQVQGSQVMPGTERGTMSFLAKGRRSQRRIPSSGEHMDNSPAGPENLLLTHFVKHVSSYDDEIHTASHNGRNNKQDMDLSMPSHSMPEVSKQQDVCPQDNSETSLSSQEVSLGHGVTTDPSLWISASVINKTEANYCPATETATSAEPQNAPRSPSDKNETTPITTPPANQETESSLVPALNREQDGNVKKEDGPVVLEGSCPADKLEWEVLVRDVVSADQSLARILYPVTNRKTALMLMEQLLSEDTLLMEEHYKKKQEQKVNNPEEAAHSAEMPVGEKPLNLPSSVNNQSVLSNQNDVLSNTDIIDKKKLLIAHIKEHLQCLEEVRSSVRSEEKVNGERGDALEALVRESCVSAELERYTQFIEDLERVVSLLLCLSARLARVQNALSTADDSMDAEERQSLDSRHSLLCKQREDAKDLKDNLDRRERVVSAFLSRQLTDTQLQEYRRFIQTKASLLIRQKDLDEKQRLGEEQLEALLCSLPPSTSCTWLCNA</sequence>
<feature type="compositionally biased region" description="Basic and acidic residues" evidence="8">
    <location>
        <begin position="402"/>
        <end position="415"/>
    </location>
</feature>
<feature type="region of interest" description="Disordered" evidence="8">
    <location>
        <begin position="1029"/>
        <end position="1066"/>
    </location>
</feature>
<proteinExistence type="inferred from homology"/>
<feature type="compositionally biased region" description="Polar residues" evidence="8">
    <location>
        <begin position="1050"/>
        <end position="1065"/>
    </location>
</feature>
<feature type="compositionally biased region" description="Polar residues" evidence="8">
    <location>
        <begin position="1030"/>
        <end position="1042"/>
    </location>
</feature>
<dbReference type="Pfam" id="PF08687">
    <property type="entry name" value="ASD2"/>
    <property type="match status" value="1"/>
</dbReference>
<comment type="similarity">
    <text evidence="2">Belongs to the shroom family.</text>
</comment>
<evidence type="ECO:0000256" key="6">
    <source>
        <dbReference type="ARBA" id="ARBA00023212"/>
    </source>
</evidence>
<name>A0A8C1MZU6_CYPCA</name>
<feature type="region of interest" description="Disordered" evidence="8">
    <location>
        <begin position="222"/>
        <end position="249"/>
    </location>
</feature>
<feature type="compositionally biased region" description="Basic and acidic residues" evidence="8">
    <location>
        <begin position="621"/>
        <end position="635"/>
    </location>
</feature>
<feature type="region of interest" description="Disordered" evidence="8">
    <location>
        <begin position="879"/>
        <end position="931"/>
    </location>
</feature>
<feature type="compositionally biased region" description="Polar residues" evidence="8">
    <location>
        <begin position="479"/>
        <end position="488"/>
    </location>
</feature>
<reference evidence="11" key="1">
    <citation type="submission" date="2025-08" db="UniProtKB">
        <authorList>
            <consortium name="Ensembl"/>
        </authorList>
    </citation>
    <scope>IDENTIFICATION</scope>
</reference>
<feature type="region of interest" description="Disordered" evidence="8">
    <location>
        <begin position="456"/>
        <end position="499"/>
    </location>
</feature>
<evidence type="ECO:0000256" key="4">
    <source>
        <dbReference type="ARBA" id="ARBA00022701"/>
    </source>
</evidence>
<dbReference type="PANTHER" id="PTHR15012:SF37">
    <property type="entry name" value="PROTEIN SHROOM1"/>
    <property type="match status" value="1"/>
</dbReference>
<keyword evidence="12" id="KW-1185">Reference proteome</keyword>
<dbReference type="GO" id="GO:0005912">
    <property type="term" value="C:adherens junction"/>
    <property type="evidence" value="ECO:0007669"/>
    <property type="project" value="TreeGrafter"/>
</dbReference>
<feature type="compositionally biased region" description="Polar residues" evidence="8">
    <location>
        <begin position="883"/>
        <end position="898"/>
    </location>
</feature>
<feature type="region of interest" description="Disordered" evidence="8">
    <location>
        <begin position="26"/>
        <end position="55"/>
    </location>
</feature>
<feature type="compositionally biased region" description="Basic and acidic residues" evidence="8">
    <location>
        <begin position="489"/>
        <end position="499"/>
    </location>
</feature>
<feature type="region of interest" description="Disordered" evidence="8">
    <location>
        <begin position="772"/>
        <end position="794"/>
    </location>
</feature>
<evidence type="ECO:0000259" key="10">
    <source>
        <dbReference type="PROSITE" id="PS51307"/>
    </source>
</evidence>
<feature type="region of interest" description="Disordered" evidence="8">
    <location>
        <begin position="107"/>
        <end position="179"/>
    </location>
</feature>
<evidence type="ECO:0000259" key="9">
    <source>
        <dbReference type="PROSITE" id="PS51306"/>
    </source>
</evidence>
<keyword evidence="5 7" id="KW-0009">Actin-binding</keyword>
<dbReference type="InterPro" id="IPR014800">
    <property type="entry name" value="ASD1_dom"/>
</dbReference>
<keyword evidence="3" id="KW-0963">Cytoplasm</keyword>
<dbReference type="GO" id="GO:0007015">
    <property type="term" value="P:actin filament organization"/>
    <property type="evidence" value="ECO:0007669"/>
    <property type="project" value="TreeGrafter"/>
</dbReference>
<feature type="compositionally biased region" description="Polar residues" evidence="8">
    <location>
        <begin position="571"/>
        <end position="584"/>
    </location>
</feature>
<feature type="compositionally biased region" description="Basic and acidic residues" evidence="8">
    <location>
        <begin position="723"/>
        <end position="733"/>
    </location>
</feature>
<dbReference type="PROSITE" id="PS51307">
    <property type="entry name" value="ASD2"/>
    <property type="match status" value="1"/>
</dbReference>
<dbReference type="InterPro" id="IPR014799">
    <property type="entry name" value="ASD2_dom"/>
</dbReference>
<evidence type="ECO:0000256" key="8">
    <source>
        <dbReference type="SAM" id="MobiDB-lite"/>
    </source>
</evidence>
<dbReference type="GO" id="GO:0005874">
    <property type="term" value="C:microtubule"/>
    <property type="evidence" value="ECO:0007669"/>
    <property type="project" value="UniProtKB-KW"/>
</dbReference>
<comment type="subcellular location">
    <subcellularLocation>
        <location evidence="1">Cytoplasm</location>
        <location evidence="1">Cytoskeleton</location>
    </subcellularLocation>
</comment>
<feature type="domain" description="ASD2" evidence="10">
    <location>
        <begin position="1099"/>
        <end position="1373"/>
    </location>
</feature>
<dbReference type="PANTHER" id="PTHR15012">
    <property type="entry name" value="APICAL PROTEIN/SHROOM-RELATED"/>
    <property type="match status" value="1"/>
</dbReference>
<feature type="domain" description="ASD1" evidence="9">
    <location>
        <begin position="521"/>
        <end position="640"/>
    </location>
</feature>
<evidence type="ECO:0000313" key="11">
    <source>
        <dbReference type="Ensembl" id="ENSCCRP00010081962.1"/>
    </source>
</evidence>
<evidence type="ECO:0000313" key="12">
    <source>
        <dbReference type="Proteomes" id="UP000694427"/>
    </source>
</evidence>
<feature type="compositionally biased region" description="Polar residues" evidence="8">
    <location>
        <begin position="142"/>
        <end position="175"/>
    </location>
</feature>
<dbReference type="GO" id="GO:0043296">
    <property type="term" value="C:apical junction complex"/>
    <property type="evidence" value="ECO:0007669"/>
    <property type="project" value="TreeGrafter"/>
</dbReference>
<feature type="compositionally biased region" description="Polar residues" evidence="8">
    <location>
        <begin position="979"/>
        <end position="999"/>
    </location>
</feature>
<feature type="region of interest" description="Disordered" evidence="8">
    <location>
        <begin position="952"/>
        <end position="1004"/>
    </location>
</feature>
<evidence type="ECO:0000256" key="5">
    <source>
        <dbReference type="ARBA" id="ARBA00023203"/>
    </source>
</evidence>
<feature type="region of interest" description="Disordered" evidence="8">
    <location>
        <begin position="1147"/>
        <end position="1170"/>
    </location>
</feature>
<evidence type="ECO:0000256" key="2">
    <source>
        <dbReference type="ARBA" id="ARBA00006469"/>
    </source>
</evidence>
<feature type="compositionally biased region" description="Basic and acidic residues" evidence="8">
    <location>
        <begin position="456"/>
        <end position="478"/>
    </location>
</feature>
<dbReference type="GO" id="GO:0030864">
    <property type="term" value="C:cortical actin cytoskeleton"/>
    <property type="evidence" value="ECO:0007669"/>
    <property type="project" value="TreeGrafter"/>
</dbReference>
<feature type="compositionally biased region" description="Basic and acidic residues" evidence="8">
    <location>
        <begin position="585"/>
        <end position="603"/>
    </location>
</feature>
<dbReference type="Gene3D" id="6.10.250.3120">
    <property type="match status" value="1"/>
</dbReference>
<feature type="region of interest" description="Disordered" evidence="8">
    <location>
        <begin position="708"/>
        <end position="747"/>
    </location>
</feature>
<feature type="region of interest" description="Disordered" evidence="8">
    <location>
        <begin position="402"/>
        <end position="431"/>
    </location>
</feature>
<dbReference type="GO" id="GO:0016324">
    <property type="term" value="C:apical plasma membrane"/>
    <property type="evidence" value="ECO:0007669"/>
    <property type="project" value="TreeGrafter"/>
</dbReference>